<organism evidence="6 7">
    <name type="scientific">Pseudonocardia sulfidoxydans NBRC 16205</name>
    <dbReference type="NCBI Taxonomy" id="1223511"/>
    <lineage>
        <taxon>Bacteria</taxon>
        <taxon>Bacillati</taxon>
        <taxon>Actinomycetota</taxon>
        <taxon>Actinomycetes</taxon>
        <taxon>Pseudonocardiales</taxon>
        <taxon>Pseudonocardiaceae</taxon>
        <taxon>Pseudonocardia</taxon>
    </lineage>
</organism>
<dbReference type="RefSeq" id="WP_147113657.1">
    <property type="nucleotide sequence ID" value="NZ_BJVJ01000077.1"/>
</dbReference>
<dbReference type="PANTHER" id="PTHR30126">
    <property type="entry name" value="HTH-TYPE TRANSCRIPTIONAL REGULATOR"/>
    <property type="match status" value="1"/>
</dbReference>
<dbReference type="GO" id="GO:0003700">
    <property type="term" value="F:DNA-binding transcription factor activity"/>
    <property type="evidence" value="ECO:0007669"/>
    <property type="project" value="InterPro"/>
</dbReference>
<evidence type="ECO:0000256" key="3">
    <source>
        <dbReference type="ARBA" id="ARBA00023125"/>
    </source>
</evidence>
<evidence type="ECO:0000313" key="6">
    <source>
        <dbReference type="EMBL" id="GEL26165.1"/>
    </source>
</evidence>
<evidence type="ECO:0000256" key="4">
    <source>
        <dbReference type="ARBA" id="ARBA00023163"/>
    </source>
</evidence>
<keyword evidence="7" id="KW-1185">Reference proteome</keyword>
<gene>
    <name evidence="6" type="ORF">PSU4_51190</name>
</gene>
<dbReference type="InterPro" id="IPR036388">
    <property type="entry name" value="WH-like_DNA-bd_sf"/>
</dbReference>
<dbReference type="PANTHER" id="PTHR30126:SF39">
    <property type="entry name" value="HTH-TYPE TRANSCRIPTIONAL REGULATOR CYSL"/>
    <property type="match status" value="1"/>
</dbReference>
<dbReference type="Proteomes" id="UP000321685">
    <property type="component" value="Unassembled WGS sequence"/>
</dbReference>
<evidence type="ECO:0000313" key="7">
    <source>
        <dbReference type="Proteomes" id="UP000321685"/>
    </source>
</evidence>
<dbReference type="AlphaFoldDB" id="A0A511DMX3"/>
<dbReference type="OrthoDB" id="9789529at2"/>
<accession>A0A511DMX3</accession>
<keyword evidence="3" id="KW-0238">DNA-binding</keyword>
<dbReference type="Gene3D" id="3.40.190.10">
    <property type="entry name" value="Periplasmic binding protein-like II"/>
    <property type="match status" value="2"/>
</dbReference>
<comment type="similarity">
    <text evidence="1">Belongs to the LysR transcriptional regulatory family.</text>
</comment>
<comment type="caution">
    <text evidence="6">The sequence shown here is derived from an EMBL/GenBank/DDBJ whole genome shotgun (WGS) entry which is preliminary data.</text>
</comment>
<dbReference type="InterPro" id="IPR000847">
    <property type="entry name" value="LysR_HTH_N"/>
</dbReference>
<dbReference type="Pfam" id="PF03466">
    <property type="entry name" value="LysR_substrate"/>
    <property type="match status" value="1"/>
</dbReference>
<dbReference type="Gene3D" id="1.10.10.10">
    <property type="entry name" value="Winged helix-like DNA-binding domain superfamily/Winged helix DNA-binding domain"/>
    <property type="match status" value="1"/>
</dbReference>
<keyword evidence="2" id="KW-0805">Transcription regulation</keyword>
<reference evidence="6 7" key="1">
    <citation type="submission" date="2019-07" db="EMBL/GenBank/DDBJ databases">
        <title>Whole genome shotgun sequence of Pseudonocardia sulfidoxydans NBRC 16205.</title>
        <authorList>
            <person name="Hosoyama A."/>
            <person name="Uohara A."/>
            <person name="Ohji S."/>
            <person name="Ichikawa N."/>
        </authorList>
    </citation>
    <scope>NUCLEOTIDE SEQUENCE [LARGE SCALE GENOMIC DNA]</scope>
    <source>
        <strain evidence="6 7">NBRC 16205</strain>
    </source>
</reference>
<dbReference type="Pfam" id="PF00126">
    <property type="entry name" value="HTH_1"/>
    <property type="match status" value="1"/>
</dbReference>
<sequence length="298" mass="31542">MTTNARLRALVELAATGSVRAAAQRLVVTESSVSSAISALAAEIGVPLVDRDGRGVRLTPAGERYADYARRILGLHAEAVTAARGEADPEHGTVRIAAVTTAGEHMLPDLLTSFRRRYPHIALGLEVGPRGVVWPMLAAHEVDLVVAGRPPDGLDALVRAVSPNTLVVVGPPELRDDFDPGHTTWLQRETGSGIRATAVSLLHTLDVAPPQLSLGSHGAVVAGAVAGLGVTLVSRQSVRRHLEAGTLVELRVPGTPMQRAWHVVSQPTATAATNLLVRHLLTHRELGWRPANRPATDD</sequence>
<dbReference type="SUPFAM" id="SSF46785">
    <property type="entry name" value="Winged helix' DNA-binding domain"/>
    <property type="match status" value="1"/>
</dbReference>
<protein>
    <submittedName>
        <fullName evidence="6">LysR family transcriptional regulator</fullName>
    </submittedName>
</protein>
<dbReference type="SUPFAM" id="SSF53850">
    <property type="entry name" value="Periplasmic binding protein-like II"/>
    <property type="match status" value="1"/>
</dbReference>
<dbReference type="InterPro" id="IPR005119">
    <property type="entry name" value="LysR_subst-bd"/>
</dbReference>
<dbReference type="PROSITE" id="PS50931">
    <property type="entry name" value="HTH_LYSR"/>
    <property type="match status" value="1"/>
</dbReference>
<keyword evidence="4" id="KW-0804">Transcription</keyword>
<feature type="domain" description="HTH lysR-type" evidence="5">
    <location>
        <begin position="1"/>
        <end position="59"/>
    </location>
</feature>
<evidence type="ECO:0000256" key="1">
    <source>
        <dbReference type="ARBA" id="ARBA00009437"/>
    </source>
</evidence>
<proteinExistence type="inferred from homology"/>
<name>A0A511DMX3_9PSEU</name>
<evidence type="ECO:0000259" key="5">
    <source>
        <dbReference type="PROSITE" id="PS50931"/>
    </source>
</evidence>
<evidence type="ECO:0000256" key="2">
    <source>
        <dbReference type="ARBA" id="ARBA00023015"/>
    </source>
</evidence>
<dbReference type="GO" id="GO:0000976">
    <property type="term" value="F:transcription cis-regulatory region binding"/>
    <property type="evidence" value="ECO:0007669"/>
    <property type="project" value="TreeGrafter"/>
</dbReference>
<dbReference type="EMBL" id="BJVJ01000077">
    <property type="protein sequence ID" value="GEL26165.1"/>
    <property type="molecule type" value="Genomic_DNA"/>
</dbReference>
<dbReference type="InterPro" id="IPR036390">
    <property type="entry name" value="WH_DNA-bd_sf"/>
</dbReference>